<evidence type="ECO:0000313" key="1">
    <source>
        <dbReference type="EMBL" id="QPL52918.1"/>
    </source>
</evidence>
<dbReference type="Proteomes" id="UP000594435">
    <property type="component" value="Chromosome 1"/>
</dbReference>
<evidence type="ECO:0000313" key="2">
    <source>
        <dbReference type="Proteomes" id="UP000594435"/>
    </source>
</evidence>
<organism evidence="1 2">
    <name type="scientific">Vibrio navarrensis</name>
    <dbReference type="NCBI Taxonomy" id="29495"/>
    <lineage>
        <taxon>Bacteria</taxon>
        <taxon>Pseudomonadati</taxon>
        <taxon>Pseudomonadota</taxon>
        <taxon>Gammaproteobacteria</taxon>
        <taxon>Vibrionales</taxon>
        <taxon>Vibrionaceae</taxon>
        <taxon>Vibrio</taxon>
    </lineage>
</organism>
<protein>
    <submittedName>
        <fullName evidence="1">Uncharacterized protein</fullName>
    </submittedName>
</protein>
<accession>A0AAJ4I9Y5</accession>
<name>A0AAJ4I9Y5_9VIBR</name>
<proteinExistence type="predicted"/>
<dbReference type="RefSeq" id="WP_193168050.1">
    <property type="nucleotide sequence ID" value="NZ_MPKU01000035.1"/>
</dbReference>
<reference evidence="1 2" key="1">
    <citation type="submission" date="2020-11" db="EMBL/GenBank/DDBJ databases">
        <title>Complete and Circularized Genome Assembly of a human isolate of Vibrio navarrensis biotype pommerensis with MiSeq and MinION Sequence Data.</title>
        <authorList>
            <person name="Schwartz K."/>
            <person name="Borowiak M."/>
            <person name="Deneke C."/>
            <person name="Balau V."/>
            <person name="Metelmann C."/>
            <person name="Strauch E."/>
        </authorList>
    </citation>
    <scope>NUCLEOTIDE SEQUENCE [LARGE SCALE GENOMIC DNA]</scope>
    <source>
        <strain evidence="1 2">20-VB00237</strain>
    </source>
</reference>
<gene>
    <name evidence="1" type="ORF">I3X05_13050</name>
</gene>
<dbReference type="AlphaFoldDB" id="A0AAJ4I9Y5"/>
<sequence length="330" mass="35224">MADYSITLGFRLGGQPYNTLPSISPELLPNVNDSYVLASNVEIAFASGQTDYPASGSYWGCWGGTSSNGANNILGSTNNGYIQSGNDDYAFIFGRTGQGGNAFCAPGRLWLPAGQGHTYYVCDNYLKLVRIAKTGDTTPIQYPKVYLCLMPTDRGGSDFSKCEQYTSLNTNSAWVPNLSTAIVEPLAAACTAEIQDANGTPVVNNGTIALDTISTYSTIGEPPKTLYSGETFSVVPSQTPGENCADFSHTEITFTYSEVSSLGTPVVTSTNSTAGFVIKKRADNAYISSGETLPYTGLTADFKVNYWALQPNPSVGSFRSVPVTLEIKYN</sequence>
<dbReference type="EMBL" id="CP065217">
    <property type="protein sequence ID" value="QPL52918.1"/>
    <property type="molecule type" value="Genomic_DNA"/>
</dbReference>